<dbReference type="InterPro" id="IPR053863">
    <property type="entry name" value="Glyoxy/Ble-like_N"/>
</dbReference>
<dbReference type="RefSeq" id="WP_345064972.1">
    <property type="nucleotide sequence ID" value="NZ_BAABGR010000006.1"/>
</dbReference>
<reference evidence="3" key="1">
    <citation type="journal article" date="2019" name="Int. J. Syst. Evol. Microbiol.">
        <title>The Global Catalogue of Microorganisms (GCM) 10K type strain sequencing project: providing services to taxonomists for standard genome sequencing and annotation.</title>
        <authorList>
            <consortium name="The Broad Institute Genomics Platform"/>
            <consortium name="The Broad Institute Genome Sequencing Center for Infectious Disease"/>
            <person name="Wu L."/>
            <person name="Ma J."/>
        </authorList>
    </citation>
    <scope>NUCLEOTIDE SEQUENCE [LARGE SCALE GENOMIC DNA]</scope>
    <source>
        <strain evidence="3">JCM 17858</strain>
    </source>
</reference>
<evidence type="ECO:0000313" key="2">
    <source>
        <dbReference type="EMBL" id="GAA4512926.1"/>
    </source>
</evidence>
<dbReference type="Pfam" id="PF22677">
    <property type="entry name" value="Ble-like_N"/>
    <property type="match status" value="1"/>
</dbReference>
<proteinExistence type="predicted"/>
<dbReference type="Gene3D" id="3.10.180.10">
    <property type="entry name" value="2,3-Dihydroxybiphenyl 1,2-Dioxygenase, domain 1"/>
    <property type="match status" value="1"/>
</dbReference>
<dbReference type="Proteomes" id="UP001500394">
    <property type="component" value="Unassembled WGS sequence"/>
</dbReference>
<name>A0ABP8QY29_9SPHI</name>
<organism evidence="2 3">
    <name type="scientific">Sphingobacterium thermophilum</name>
    <dbReference type="NCBI Taxonomy" id="768534"/>
    <lineage>
        <taxon>Bacteria</taxon>
        <taxon>Pseudomonadati</taxon>
        <taxon>Bacteroidota</taxon>
        <taxon>Sphingobacteriia</taxon>
        <taxon>Sphingobacteriales</taxon>
        <taxon>Sphingobacteriaceae</taxon>
        <taxon>Sphingobacterium</taxon>
    </lineage>
</organism>
<accession>A0ABP8QY29</accession>
<dbReference type="EMBL" id="BAABGR010000006">
    <property type="protein sequence ID" value="GAA4512926.1"/>
    <property type="molecule type" value="Genomic_DNA"/>
</dbReference>
<keyword evidence="3" id="KW-1185">Reference proteome</keyword>
<protein>
    <recommendedName>
        <fullName evidence="1">Glyoxalase/Bleomycin resistance-like N-terminal domain-containing protein</fullName>
    </recommendedName>
</protein>
<evidence type="ECO:0000313" key="3">
    <source>
        <dbReference type="Proteomes" id="UP001500394"/>
    </source>
</evidence>
<feature type="domain" description="Glyoxalase/Bleomycin resistance-like N-terminal" evidence="1">
    <location>
        <begin position="14"/>
        <end position="35"/>
    </location>
</feature>
<dbReference type="InterPro" id="IPR029068">
    <property type="entry name" value="Glyas_Bleomycin-R_OHBP_Dase"/>
</dbReference>
<sequence length="62" mass="7255">MALLNKIDETTNVVTWFEIPVAKIDRAQKFYKTILDIKMVRHVDEQEQAAFFPYTPQVIQAT</sequence>
<comment type="caution">
    <text evidence="2">The sequence shown here is derived from an EMBL/GenBank/DDBJ whole genome shotgun (WGS) entry which is preliminary data.</text>
</comment>
<gene>
    <name evidence="2" type="ORF">GCM10023173_07810</name>
</gene>
<evidence type="ECO:0000259" key="1">
    <source>
        <dbReference type="Pfam" id="PF22677"/>
    </source>
</evidence>